<dbReference type="Pfam" id="PF00335">
    <property type="entry name" value="Tetraspanin"/>
    <property type="match status" value="1"/>
</dbReference>
<feature type="transmembrane region" description="Helical" evidence="5">
    <location>
        <begin position="49"/>
        <end position="69"/>
    </location>
</feature>
<organism evidence="6 7">
    <name type="scientific">Ceratina calcarata</name>
    <dbReference type="NCBI Taxonomy" id="156304"/>
    <lineage>
        <taxon>Eukaryota</taxon>
        <taxon>Metazoa</taxon>
        <taxon>Ecdysozoa</taxon>
        <taxon>Arthropoda</taxon>
        <taxon>Hexapoda</taxon>
        <taxon>Insecta</taxon>
        <taxon>Pterygota</taxon>
        <taxon>Neoptera</taxon>
        <taxon>Endopterygota</taxon>
        <taxon>Hymenoptera</taxon>
        <taxon>Apocrita</taxon>
        <taxon>Aculeata</taxon>
        <taxon>Apoidea</taxon>
        <taxon>Anthophila</taxon>
        <taxon>Apidae</taxon>
        <taxon>Ceratina</taxon>
        <taxon>Zadontomerus</taxon>
    </lineage>
</organism>
<dbReference type="AlphaFoldDB" id="A0AAJ7J217"/>
<feature type="transmembrane region" description="Helical" evidence="5">
    <location>
        <begin position="81"/>
        <end position="103"/>
    </location>
</feature>
<dbReference type="GO" id="GO:0016020">
    <property type="term" value="C:membrane"/>
    <property type="evidence" value="ECO:0007669"/>
    <property type="project" value="UniProtKB-SubCell"/>
</dbReference>
<evidence type="ECO:0000256" key="4">
    <source>
        <dbReference type="ARBA" id="ARBA00023136"/>
    </source>
</evidence>
<protein>
    <submittedName>
        <fullName evidence="7">23 kDa integral membrane protein-like</fullName>
    </submittedName>
</protein>
<evidence type="ECO:0000256" key="2">
    <source>
        <dbReference type="ARBA" id="ARBA00022692"/>
    </source>
</evidence>
<dbReference type="Gene3D" id="1.10.1450.10">
    <property type="entry name" value="Tetraspanin"/>
    <property type="match status" value="1"/>
</dbReference>
<dbReference type="GeneID" id="108626418"/>
<comment type="subcellular location">
    <subcellularLocation>
        <location evidence="1">Membrane</location>
        <topology evidence="1">Multi-pass membrane protein</topology>
    </subcellularLocation>
</comment>
<keyword evidence="3 5" id="KW-1133">Transmembrane helix</keyword>
<evidence type="ECO:0000256" key="5">
    <source>
        <dbReference type="SAM" id="Phobius"/>
    </source>
</evidence>
<proteinExistence type="predicted"/>
<accession>A0AAJ7J217</accession>
<gene>
    <name evidence="7" type="primary">LOC108626418</name>
</gene>
<keyword evidence="4 5" id="KW-0472">Membrane</keyword>
<reference evidence="7" key="1">
    <citation type="submission" date="2025-08" db="UniProtKB">
        <authorList>
            <consortium name="RefSeq"/>
        </authorList>
    </citation>
    <scope>IDENTIFICATION</scope>
    <source>
        <tissue evidence="7">Whole body</tissue>
    </source>
</reference>
<dbReference type="Proteomes" id="UP000694925">
    <property type="component" value="Unplaced"/>
</dbReference>
<evidence type="ECO:0000313" key="6">
    <source>
        <dbReference type="Proteomes" id="UP000694925"/>
    </source>
</evidence>
<evidence type="ECO:0000256" key="3">
    <source>
        <dbReference type="ARBA" id="ARBA00022989"/>
    </source>
</evidence>
<keyword evidence="2 5" id="KW-0812">Transmembrane</keyword>
<dbReference type="InterPro" id="IPR008952">
    <property type="entry name" value="Tetraspanin_EC2_sf"/>
</dbReference>
<keyword evidence="6" id="KW-1185">Reference proteome</keyword>
<dbReference type="RefSeq" id="XP_017882559.1">
    <property type="nucleotide sequence ID" value="XM_018027070.2"/>
</dbReference>
<feature type="transmembrane region" description="Helical" evidence="5">
    <location>
        <begin position="194"/>
        <end position="220"/>
    </location>
</feature>
<dbReference type="KEGG" id="ccal:108626418"/>
<evidence type="ECO:0000313" key="7">
    <source>
        <dbReference type="RefSeq" id="XP_017882559.1"/>
    </source>
</evidence>
<name>A0AAJ7J217_9HYME</name>
<dbReference type="SUPFAM" id="SSF48652">
    <property type="entry name" value="Tetraspanin"/>
    <property type="match status" value="1"/>
</dbReference>
<sequence>MGMLACLQYFLIGGAIVVGVCGIVESVCAGYFIYQLYEYSSLAPSNVCGSAITLLVIGLITAVIGWCTWQFLDFTNSGQVIIFSIALTIAIIVNTSAGIWALVRHEQVVLLPNVDLDQVFERALSDDKAQWDHMHSQLHCCGINGPADFSKQDAVPWSCCDLSMVTDSSNNKGTCTTLYAHGCQHAVLNRTKSILLHIFLLALSSALLQVCFVTCMSCYARACRERTKRIRERVIAAESLARASKGDITMGQNLLKQSKSRTSIDF</sequence>
<evidence type="ECO:0000256" key="1">
    <source>
        <dbReference type="ARBA" id="ARBA00004141"/>
    </source>
</evidence>
<dbReference type="InterPro" id="IPR018499">
    <property type="entry name" value="Tetraspanin/Peripherin"/>
</dbReference>
<dbReference type="CDD" id="cd03127">
    <property type="entry name" value="tetraspanin_LEL"/>
    <property type="match status" value="1"/>
</dbReference>
<feature type="transmembrane region" description="Helical" evidence="5">
    <location>
        <begin position="9"/>
        <end position="37"/>
    </location>
</feature>